<comment type="caution">
    <text evidence="1">The sequence shown here is derived from an EMBL/GenBank/DDBJ whole genome shotgun (WGS) entry which is preliminary data.</text>
</comment>
<protein>
    <submittedName>
        <fullName evidence="1">Uncharacterized protein</fullName>
    </submittedName>
</protein>
<name>A0ACB8T1F3_9AGAM</name>
<dbReference type="Proteomes" id="UP000814140">
    <property type="component" value="Unassembled WGS sequence"/>
</dbReference>
<proteinExistence type="predicted"/>
<gene>
    <name evidence="1" type="ORF">BV25DRAFT_669548</name>
</gene>
<reference evidence="1" key="2">
    <citation type="journal article" date="2022" name="New Phytol.">
        <title>Evolutionary transition to the ectomycorrhizal habit in the genomes of a hyperdiverse lineage of mushroom-forming fungi.</title>
        <authorList>
            <person name="Looney B."/>
            <person name="Miyauchi S."/>
            <person name="Morin E."/>
            <person name="Drula E."/>
            <person name="Courty P.E."/>
            <person name="Kohler A."/>
            <person name="Kuo A."/>
            <person name="LaButti K."/>
            <person name="Pangilinan J."/>
            <person name="Lipzen A."/>
            <person name="Riley R."/>
            <person name="Andreopoulos W."/>
            <person name="He G."/>
            <person name="Johnson J."/>
            <person name="Nolan M."/>
            <person name="Tritt A."/>
            <person name="Barry K.W."/>
            <person name="Grigoriev I.V."/>
            <person name="Nagy L.G."/>
            <person name="Hibbett D."/>
            <person name="Henrissat B."/>
            <person name="Matheny P.B."/>
            <person name="Labbe J."/>
            <person name="Martin F.M."/>
        </authorList>
    </citation>
    <scope>NUCLEOTIDE SEQUENCE</scope>
    <source>
        <strain evidence="1">HHB10654</strain>
    </source>
</reference>
<sequence>MWREDSVIASNRDKYRDKNADAPTTCCEIHGTSSTAAGTTLLTTFTSPSRLDSVTSLTLLDPCRSPLTATREMDSSAPNVVAFGTIISSLSGGAFAGTYALAKGRGQAVASVFAVSAALNCGIAGATFFGMREYAVKPAFTAMLPFKQYTRRRKQLNGSSTELQHRGDLTWWDIRTHCVLDSSVSGGITAGVINAWRRGSRGALRGLTIGACSCALIQLLCNEVEIQRVKYVSRSLQAASRPTQNSAPSAEPPKPTRSFGDRIMALFGLTRLTDEDYLAKLKQDRDKYLQRIAELEKLEVEQEKREP</sequence>
<evidence type="ECO:0000313" key="2">
    <source>
        <dbReference type="Proteomes" id="UP000814140"/>
    </source>
</evidence>
<evidence type="ECO:0000313" key="1">
    <source>
        <dbReference type="EMBL" id="KAI0062312.1"/>
    </source>
</evidence>
<organism evidence="1 2">
    <name type="scientific">Artomyces pyxidatus</name>
    <dbReference type="NCBI Taxonomy" id="48021"/>
    <lineage>
        <taxon>Eukaryota</taxon>
        <taxon>Fungi</taxon>
        <taxon>Dikarya</taxon>
        <taxon>Basidiomycota</taxon>
        <taxon>Agaricomycotina</taxon>
        <taxon>Agaricomycetes</taxon>
        <taxon>Russulales</taxon>
        <taxon>Auriscalpiaceae</taxon>
        <taxon>Artomyces</taxon>
    </lineage>
</organism>
<reference evidence="1" key="1">
    <citation type="submission" date="2021-03" db="EMBL/GenBank/DDBJ databases">
        <authorList>
            <consortium name="DOE Joint Genome Institute"/>
            <person name="Ahrendt S."/>
            <person name="Looney B.P."/>
            <person name="Miyauchi S."/>
            <person name="Morin E."/>
            <person name="Drula E."/>
            <person name="Courty P.E."/>
            <person name="Chicoki N."/>
            <person name="Fauchery L."/>
            <person name="Kohler A."/>
            <person name="Kuo A."/>
            <person name="Labutti K."/>
            <person name="Pangilinan J."/>
            <person name="Lipzen A."/>
            <person name="Riley R."/>
            <person name="Andreopoulos W."/>
            <person name="He G."/>
            <person name="Johnson J."/>
            <person name="Barry K.W."/>
            <person name="Grigoriev I.V."/>
            <person name="Nagy L."/>
            <person name="Hibbett D."/>
            <person name="Henrissat B."/>
            <person name="Matheny P.B."/>
            <person name="Labbe J."/>
            <person name="Martin F."/>
        </authorList>
    </citation>
    <scope>NUCLEOTIDE SEQUENCE</scope>
    <source>
        <strain evidence="1">HHB10654</strain>
    </source>
</reference>
<keyword evidence="2" id="KW-1185">Reference proteome</keyword>
<accession>A0ACB8T1F3</accession>
<dbReference type="EMBL" id="MU277208">
    <property type="protein sequence ID" value="KAI0062312.1"/>
    <property type="molecule type" value="Genomic_DNA"/>
</dbReference>